<dbReference type="Proteomes" id="UP000631114">
    <property type="component" value="Unassembled WGS sequence"/>
</dbReference>
<dbReference type="EMBL" id="JADFTS010000006">
    <property type="protein sequence ID" value="KAF9602407.1"/>
    <property type="molecule type" value="Genomic_DNA"/>
</dbReference>
<dbReference type="InterPro" id="IPR002156">
    <property type="entry name" value="RNaseH_domain"/>
</dbReference>
<protein>
    <recommendedName>
        <fullName evidence="1">RNase H type-1 domain-containing protein</fullName>
    </recommendedName>
</protein>
<dbReference type="Pfam" id="PF13456">
    <property type="entry name" value="RVT_3"/>
    <property type="match status" value="1"/>
</dbReference>
<dbReference type="OrthoDB" id="10266039at2759"/>
<proteinExistence type="predicted"/>
<dbReference type="GO" id="GO:0004523">
    <property type="term" value="F:RNA-DNA hybrid ribonuclease activity"/>
    <property type="evidence" value="ECO:0007669"/>
    <property type="project" value="InterPro"/>
</dbReference>
<name>A0A835LRP8_9MAGN</name>
<organism evidence="2 3">
    <name type="scientific">Coptis chinensis</name>
    <dbReference type="NCBI Taxonomy" id="261450"/>
    <lineage>
        <taxon>Eukaryota</taxon>
        <taxon>Viridiplantae</taxon>
        <taxon>Streptophyta</taxon>
        <taxon>Embryophyta</taxon>
        <taxon>Tracheophyta</taxon>
        <taxon>Spermatophyta</taxon>
        <taxon>Magnoliopsida</taxon>
        <taxon>Ranunculales</taxon>
        <taxon>Ranunculaceae</taxon>
        <taxon>Coptidoideae</taxon>
        <taxon>Coptis</taxon>
    </lineage>
</organism>
<sequence>MSQLGIVADRNPGSLLFSRLHAYEKDTGRGVAAAFCKRHDGRILGAVYNKFKCQNAMQADCKGVELAIILTKKLQALHIVILGDNQNLMKTLAAGESTMTRDSEDSYSRLLAILKEHHVYIREVREKQSASIGLGLLVLLAEVLEARDLEYQAWAHVRSINSSLDEHNLESHVKAANEAKYY</sequence>
<accession>A0A835LRP8</accession>
<evidence type="ECO:0000313" key="3">
    <source>
        <dbReference type="Proteomes" id="UP000631114"/>
    </source>
</evidence>
<evidence type="ECO:0000313" key="2">
    <source>
        <dbReference type="EMBL" id="KAF9602407.1"/>
    </source>
</evidence>
<keyword evidence="3" id="KW-1185">Reference proteome</keyword>
<comment type="caution">
    <text evidence="2">The sequence shown here is derived from an EMBL/GenBank/DDBJ whole genome shotgun (WGS) entry which is preliminary data.</text>
</comment>
<gene>
    <name evidence="2" type="ORF">IFM89_027536</name>
</gene>
<dbReference type="AlphaFoldDB" id="A0A835LRP8"/>
<feature type="domain" description="RNase H type-1" evidence="1">
    <location>
        <begin position="23"/>
        <end position="116"/>
    </location>
</feature>
<reference evidence="2 3" key="1">
    <citation type="submission" date="2020-10" db="EMBL/GenBank/DDBJ databases">
        <title>The Coptis chinensis genome and diversification of protoberbering-type alkaloids.</title>
        <authorList>
            <person name="Wang B."/>
            <person name="Shu S."/>
            <person name="Song C."/>
            <person name="Liu Y."/>
        </authorList>
    </citation>
    <scope>NUCLEOTIDE SEQUENCE [LARGE SCALE GENOMIC DNA]</scope>
    <source>
        <strain evidence="2">HL-2020</strain>
        <tissue evidence="2">Leaf</tissue>
    </source>
</reference>
<evidence type="ECO:0000259" key="1">
    <source>
        <dbReference type="Pfam" id="PF13456"/>
    </source>
</evidence>
<dbReference type="GO" id="GO:0003676">
    <property type="term" value="F:nucleic acid binding"/>
    <property type="evidence" value="ECO:0007669"/>
    <property type="project" value="InterPro"/>
</dbReference>